<dbReference type="AlphaFoldDB" id="A0A9N9A6B7"/>
<organism evidence="1 2">
    <name type="scientific">Funneliformis mosseae</name>
    <name type="common">Endomycorrhizal fungus</name>
    <name type="synonym">Glomus mosseae</name>
    <dbReference type="NCBI Taxonomy" id="27381"/>
    <lineage>
        <taxon>Eukaryota</taxon>
        <taxon>Fungi</taxon>
        <taxon>Fungi incertae sedis</taxon>
        <taxon>Mucoromycota</taxon>
        <taxon>Glomeromycotina</taxon>
        <taxon>Glomeromycetes</taxon>
        <taxon>Glomerales</taxon>
        <taxon>Glomeraceae</taxon>
        <taxon>Funneliformis</taxon>
    </lineage>
</organism>
<protein>
    <submittedName>
        <fullName evidence="1">1075_t:CDS:1</fullName>
    </submittedName>
</protein>
<gene>
    <name evidence="1" type="ORF">FMOSSE_LOCUS4950</name>
</gene>
<accession>A0A9N9A6B7</accession>
<keyword evidence="2" id="KW-1185">Reference proteome</keyword>
<dbReference type="SUPFAM" id="SSF52540">
    <property type="entry name" value="P-loop containing nucleoside triphosphate hydrolases"/>
    <property type="match status" value="1"/>
</dbReference>
<name>A0A9N9A6B7_FUNMO</name>
<evidence type="ECO:0000313" key="2">
    <source>
        <dbReference type="Proteomes" id="UP000789375"/>
    </source>
</evidence>
<comment type="caution">
    <text evidence="1">The sequence shown here is derived from an EMBL/GenBank/DDBJ whole genome shotgun (WGS) entry which is preliminary data.</text>
</comment>
<proteinExistence type="predicted"/>
<dbReference type="EMBL" id="CAJVPP010000886">
    <property type="protein sequence ID" value="CAG8519393.1"/>
    <property type="molecule type" value="Genomic_DNA"/>
</dbReference>
<sequence>MSNIFMNINELSFTNKERTELRIFFAYNDATKVEEILSTITEEVEKVEFLRIYVSKSREESRKLYIASDRHSIELPSQIINILNSGEFEPKHFALGYQGRKLCITNQMIDMWSLLSKDDGNSIKRVLLGPMGVKKSYLALFLAAKAYSKGWLILYISDVAELIKPTMEMVSKEICKRFLAINKDILIANELKKLVEFVSEDDVFVTYASLIWDLLKQKDCKTLLVVDEHGVLFDLDPPVPDRLIILISLKNLNFWEEKAAESRVIFTSTAHAKFEKTYLINEEAFDKLLNLHPFLKKPSIATKVKRIVNCVPRELIYFAKYVKDSFRNYIPDERIDILLESFQNDRHDEFLKAARIYFSTLDHGSRMDYCRSLSNMFLRSSDMKLNFKPLCLAASDALLDIYRTFPLPEDINVTSLKNGKLTDDNFEEILFQQLLNHRDVLFNATNLCREQVMNVHIKFQHFFVLEKNQLAPEPRLANSLIRGYARYPQFNFMIRYLFIQVSISPFDQHNKESANIDKAFERYCKEGNNSKN</sequence>
<dbReference type="Proteomes" id="UP000789375">
    <property type="component" value="Unassembled WGS sequence"/>
</dbReference>
<dbReference type="InterPro" id="IPR027417">
    <property type="entry name" value="P-loop_NTPase"/>
</dbReference>
<reference evidence="1" key="1">
    <citation type="submission" date="2021-06" db="EMBL/GenBank/DDBJ databases">
        <authorList>
            <person name="Kallberg Y."/>
            <person name="Tangrot J."/>
            <person name="Rosling A."/>
        </authorList>
    </citation>
    <scope>NUCLEOTIDE SEQUENCE</scope>
    <source>
        <strain evidence="1">87-6 pot B 2015</strain>
    </source>
</reference>
<evidence type="ECO:0000313" key="1">
    <source>
        <dbReference type="EMBL" id="CAG8519393.1"/>
    </source>
</evidence>